<evidence type="ECO:0000313" key="1">
    <source>
        <dbReference type="EMBL" id="MDT0605740.1"/>
    </source>
</evidence>
<reference evidence="1 2" key="1">
    <citation type="submission" date="2023-09" db="EMBL/GenBank/DDBJ databases">
        <authorList>
            <person name="Rey-Velasco X."/>
        </authorList>
    </citation>
    <scope>NUCLEOTIDE SEQUENCE [LARGE SCALE GENOMIC DNA]</scope>
    <source>
        <strain evidence="1 2">F388</strain>
    </source>
</reference>
<protein>
    <submittedName>
        <fullName evidence="1">Uncharacterized protein</fullName>
    </submittedName>
</protein>
<dbReference type="EMBL" id="JAVRHR010000001">
    <property type="protein sequence ID" value="MDT0605740.1"/>
    <property type="molecule type" value="Genomic_DNA"/>
</dbReference>
<keyword evidence="2" id="KW-1185">Reference proteome</keyword>
<comment type="caution">
    <text evidence="1">The sequence shown here is derived from an EMBL/GenBank/DDBJ whole genome shotgun (WGS) entry which is preliminary data.</text>
</comment>
<dbReference type="RefSeq" id="WP_311349307.1">
    <property type="nucleotide sequence ID" value="NZ_JAVRHR010000001.1"/>
</dbReference>
<name>A0ABU3A6D6_9FLAO</name>
<organism evidence="1 2">
    <name type="scientific">Croceitalea rosinachiae</name>
    <dbReference type="NCBI Taxonomy" id="3075596"/>
    <lineage>
        <taxon>Bacteria</taxon>
        <taxon>Pseudomonadati</taxon>
        <taxon>Bacteroidota</taxon>
        <taxon>Flavobacteriia</taxon>
        <taxon>Flavobacteriales</taxon>
        <taxon>Flavobacteriaceae</taxon>
        <taxon>Croceitalea</taxon>
    </lineage>
</organism>
<proteinExistence type="predicted"/>
<sequence>MDFKTNQELFDKAYENGLYDKLLIQIQKDFNRANIELELSRQITTHEITQLIQEKLYVLLLEKFDDYLNVLYVIDIPEKSLRRIKSSDVVEVSKEVTFLILNREFQKVCYKNQFE</sequence>
<dbReference type="Proteomes" id="UP001255246">
    <property type="component" value="Unassembled WGS sequence"/>
</dbReference>
<accession>A0ABU3A6D6</accession>
<gene>
    <name evidence="1" type="ORF">RM706_01795</name>
</gene>
<evidence type="ECO:0000313" key="2">
    <source>
        <dbReference type="Proteomes" id="UP001255246"/>
    </source>
</evidence>